<dbReference type="EMBL" id="VIWW01000001">
    <property type="protein sequence ID" value="TWG06451.1"/>
    <property type="molecule type" value="Genomic_DNA"/>
</dbReference>
<dbReference type="AlphaFoldDB" id="A0A561V4B9"/>
<dbReference type="InterPro" id="IPR001223">
    <property type="entry name" value="Glyco_hydro18_cat"/>
</dbReference>
<evidence type="ECO:0000256" key="2">
    <source>
        <dbReference type="ARBA" id="ARBA00023326"/>
    </source>
</evidence>
<dbReference type="Gene3D" id="3.10.50.10">
    <property type="match status" value="1"/>
</dbReference>
<keyword evidence="1" id="KW-0326">Glycosidase</keyword>
<keyword evidence="2" id="KW-0119">Carbohydrate metabolism</keyword>
<reference evidence="5 6" key="1">
    <citation type="submission" date="2019-06" db="EMBL/GenBank/DDBJ databases">
        <title>Sequencing the genomes of 1000 actinobacteria strains.</title>
        <authorList>
            <person name="Klenk H.-P."/>
        </authorList>
    </citation>
    <scope>NUCLEOTIDE SEQUENCE [LARGE SCALE GENOMIC DNA]</scope>
    <source>
        <strain evidence="5 6">DSM 42059</strain>
    </source>
</reference>
<dbReference type="InterPro" id="IPR036116">
    <property type="entry name" value="FN3_sf"/>
</dbReference>
<feature type="compositionally biased region" description="Basic residues" evidence="3">
    <location>
        <begin position="222"/>
        <end position="237"/>
    </location>
</feature>
<protein>
    <submittedName>
        <fullName evidence="5">Glycosyl hydrolase family 18 (Putative chitinase)</fullName>
    </submittedName>
</protein>
<dbReference type="SUPFAM" id="SSF49265">
    <property type="entry name" value="Fibronectin type III"/>
    <property type="match status" value="1"/>
</dbReference>
<dbReference type="GO" id="GO:0000272">
    <property type="term" value="P:polysaccharide catabolic process"/>
    <property type="evidence" value="ECO:0007669"/>
    <property type="project" value="UniProtKB-KW"/>
</dbReference>
<dbReference type="InterPro" id="IPR003961">
    <property type="entry name" value="FN3_dom"/>
</dbReference>
<feature type="region of interest" description="Disordered" evidence="3">
    <location>
        <begin position="142"/>
        <end position="237"/>
    </location>
</feature>
<feature type="region of interest" description="Disordered" evidence="3">
    <location>
        <begin position="275"/>
        <end position="296"/>
    </location>
</feature>
<keyword evidence="2" id="KW-0624">Polysaccharide degradation</keyword>
<feature type="domain" description="Fibronectin type-III" evidence="4">
    <location>
        <begin position="1"/>
        <end position="53"/>
    </location>
</feature>
<dbReference type="PROSITE" id="PS50853">
    <property type="entry name" value="FN3"/>
    <property type="match status" value="1"/>
</dbReference>
<name>A0A561V4B9_9ACTN</name>
<proteinExistence type="predicted"/>
<sequence>MWSQGELVATSMGTTVAVSSLLPRHTYTFTVQGYGGGHASTRSQPVTVTTGAAPATKSYSSAYFDQWGIYENGYYPKQIGTSGAAAGLDVVTYASENVHPTTHKCFEAIQASDAGNEDNPNAGDGAGAGDAYADYQADVSAGDSVDGKADVYDRGPPQRPGQDQVPGDGQDRQLSGLRRCHDLRHARRLGRHRAHQPPGPAARQPRRPDHADRTGQLQVQPRHGRHHLHRRAPGVRQHRRLPRLQAGARRPLLLARLDRCAGRFELRALPERHRPHRREAAEPGIRSRGPEELNPTAAQTHWDPVTESSWIHDGTNFWTGDTPQAIKARAAYAKSKGLAGMFAFSLENDDASGTLLNAMTDSLG</sequence>
<feature type="compositionally biased region" description="Basic residues" evidence="3">
    <location>
        <begin position="181"/>
        <end position="195"/>
    </location>
</feature>
<keyword evidence="5" id="KW-0378">Hydrolase</keyword>
<dbReference type="Proteomes" id="UP000318186">
    <property type="component" value="Unassembled WGS sequence"/>
</dbReference>
<evidence type="ECO:0000259" key="4">
    <source>
        <dbReference type="PROSITE" id="PS50853"/>
    </source>
</evidence>
<dbReference type="CDD" id="cd00063">
    <property type="entry name" value="FN3"/>
    <property type="match status" value="1"/>
</dbReference>
<dbReference type="InterPro" id="IPR017853">
    <property type="entry name" value="GH"/>
</dbReference>
<evidence type="ECO:0000313" key="6">
    <source>
        <dbReference type="Proteomes" id="UP000318186"/>
    </source>
</evidence>
<comment type="caution">
    <text evidence="5">The sequence shown here is derived from an EMBL/GenBank/DDBJ whole genome shotgun (WGS) entry which is preliminary data.</text>
</comment>
<evidence type="ECO:0000256" key="3">
    <source>
        <dbReference type="SAM" id="MobiDB-lite"/>
    </source>
</evidence>
<dbReference type="Gene3D" id="3.20.20.80">
    <property type="entry name" value="Glycosidases"/>
    <property type="match status" value="2"/>
</dbReference>
<evidence type="ECO:0000313" key="5">
    <source>
        <dbReference type="EMBL" id="TWG06451.1"/>
    </source>
</evidence>
<dbReference type="Pfam" id="PF00704">
    <property type="entry name" value="Glyco_hydro_18"/>
    <property type="match status" value="1"/>
</dbReference>
<dbReference type="SUPFAM" id="SSF51445">
    <property type="entry name" value="(Trans)glycosidases"/>
    <property type="match status" value="2"/>
</dbReference>
<dbReference type="InterPro" id="IPR029070">
    <property type="entry name" value="Chitinase_insertion_sf"/>
</dbReference>
<dbReference type="GO" id="GO:0016798">
    <property type="term" value="F:hydrolase activity, acting on glycosyl bonds"/>
    <property type="evidence" value="ECO:0007669"/>
    <property type="project" value="UniProtKB-KW"/>
</dbReference>
<evidence type="ECO:0000256" key="1">
    <source>
        <dbReference type="ARBA" id="ARBA00023295"/>
    </source>
</evidence>
<accession>A0A561V4B9</accession>
<organism evidence="5 6">
    <name type="scientific">Streptomyces brevispora</name>
    <dbReference type="NCBI Taxonomy" id="887462"/>
    <lineage>
        <taxon>Bacteria</taxon>
        <taxon>Bacillati</taxon>
        <taxon>Actinomycetota</taxon>
        <taxon>Actinomycetes</taxon>
        <taxon>Kitasatosporales</taxon>
        <taxon>Streptomycetaceae</taxon>
        <taxon>Streptomyces</taxon>
    </lineage>
</organism>
<gene>
    <name evidence="5" type="ORF">FHX80_114946</name>
</gene>